<dbReference type="Proteomes" id="UP000304864">
    <property type="component" value="Chromosome"/>
</dbReference>
<proteinExistence type="inferred from homology"/>
<reference evidence="3 4" key="1">
    <citation type="submission" date="2019-05" db="EMBL/GenBank/DDBJ databases">
        <title>Thiomicrorhabdus sediminis sp. nov, a novel sulfur-oxidizing bacterium isolated from coastal sediment.</title>
        <authorList>
            <person name="Liu X."/>
        </authorList>
    </citation>
    <scope>NUCLEOTIDE SEQUENCE [LARGE SCALE GENOMIC DNA]</scope>
    <source>
        <strain evidence="3 4">G1</strain>
    </source>
</reference>
<evidence type="ECO:0000313" key="3">
    <source>
        <dbReference type="EMBL" id="QCU89255.1"/>
    </source>
</evidence>
<dbReference type="CDD" id="cd10456">
    <property type="entry name" value="GIY-YIG_UPF0213"/>
    <property type="match status" value="1"/>
</dbReference>
<dbReference type="AlphaFoldDB" id="A0A4P9K356"/>
<dbReference type="InterPro" id="IPR050190">
    <property type="entry name" value="UPF0213_domain"/>
</dbReference>
<comment type="similarity">
    <text evidence="1">Belongs to the UPF0213 family.</text>
</comment>
<accession>A0A4P9K356</accession>
<gene>
    <name evidence="3" type="ORF">FE785_00735</name>
</gene>
<dbReference type="OrthoDB" id="9797095at2"/>
<dbReference type="RefSeq" id="WP_138563436.1">
    <property type="nucleotide sequence ID" value="NZ_CP040602.1"/>
</dbReference>
<dbReference type="PROSITE" id="PS50164">
    <property type="entry name" value="GIY_YIG"/>
    <property type="match status" value="1"/>
</dbReference>
<dbReference type="PANTHER" id="PTHR34477">
    <property type="entry name" value="UPF0213 PROTEIN YHBQ"/>
    <property type="match status" value="1"/>
</dbReference>
<protein>
    <submittedName>
        <fullName evidence="3">GIY-YIG nuclease family protein</fullName>
    </submittedName>
</protein>
<dbReference type="KEGG" id="thig:FE785_00735"/>
<dbReference type="EMBL" id="CP040602">
    <property type="protein sequence ID" value="QCU89255.1"/>
    <property type="molecule type" value="Genomic_DNA"/>
</dbReference>
<dbReference type="SUPFAM" id="SSF82771">
    <property type="entry name" value="GIY-YIG endonuclease"/>
    <property type="match status" value="1"/>
</dbReference>
<keyword evidence="4" id="KW-1185">Reference proteome</keyword>
<sequence length="91" mass="10344">MNAKVTKKWSVYLLSCADETLYCGITNDLGKRLRQHNGEIQGGAKYTASRRPCQLVYQEAVATRSCASQREYQIKKMSRLAKQRLIDTTIS</sequence>
<evidence type="ECO:0000259" key="2">
    <source>
        <dbReference type="PROSITE" id="PS50164"/>
    </source>
</evidence>
<evidence type="ECO:0000256" key="1">
    <source>
        <dbReference type="ARBA" id="ARBA00007435"/>
    </source>
</evidence>
<dbReference type="Pfam" id="PF01541">
    <property type="entry name" value="GIY-YIG"/>
    <property type="match status" value="1"/>
</dbReference>
<dbReference type="Gene3D" id="3.40.1440.10">
    <property type="entry name" value="GIY-YIG endonuclease"/>
    <property type="match status" value="1"/>
</dbReference>
<dbReference type="InterPro" id="IPR035901">
    <property type="entry name" value="GIY-YIG_endonuc_sf"/>
</dbReference>
<feature type="domain" description="GIY-YIG" evidence="2">
    <location>
        <begin position="7"/>
        <end position="84"/>
    </location>
</feature>
<evidence type="ECO:0000313" key="4">
    <source>
        <dbReference type="Proteomes" id="UP000304864"/>
    </source>
</evidence>
<dbReference type="PANTHER" id="PTHR34477:SF1">
    <property type="entry name" value="UPF0213 PROTEIN YHBQ"/>
    <property type="match status" value="1"/>
</dbReference>
<dbReference type="InterPro" id="IPR000305">
    <property type="entry name" value="GIY-YIG_endonuc"/>
</dbReference>
<organism evidence="3 4">
    <name type="scientific">Thiomicrorhabdus sediminis</name>
    <dbReference type="NCBI Taxonomy" id="2580412"/>
    <lineage>
        <taxon>Bacteria</taxon>
        <taxon>Pseudomonadati</taxon>
        <taxon>Pseudomonadota</taxon>
        <taxon>Gammaproteobacteria</taxon>
        <taxon>Thiotrichales</taxon>
        <taxon>Piscirickettsiaceae</taxon>
        <taxon>Thiomicrorhabdus</taxon>
    </lineage>
</organism>
<name>A0A4P9K356_9GAMM</name>